<feature type="coiled-coil region" evidence="1">
    <location>
        <begin position="81"/>
        <end position="119"/>
    </location>
</feature>
<proteinExistence type="predicted"/>
<dbReference type="AlphaFoldDB" id="A0A834INN1"/>
<accession>A0A834INN1</accession>
<dbReference type="EMBL" id="JAACXV010000256">
    <property type="protein sequence ID" value="KAF7281155.1"/>
    <property type="molecule type" value="Genomic_DNA"/>
</dbReference>
<dbReference type="GO" id="GO:0007007">
    <property type="term" value="P:inner mitochondrial membrane organization"/>
    <property type="evidence" value="ECO:0007669"/>
    <property type="project" value="TreeGrafter"/>
</dbReference>
<dbReference type="Proteomes" id="UP000625711">
    <property type="component" value="Unassembled WGS sequence"/>
</dbReference>
<reference evidence="2" key="1">
    <citation type="submission" date="2020-08" db="EMBL/GenBank/DDBJ databases">
        <title>Genome sequencing and assembly of the red palm weevil Rhynchophorus ferrugineus.</title>
        <authorList>
            <person name="Dias G.B."/>
            <person name="Bergman C.M."/>
            <person name="Manee M."/>
        </authorList>
    </citation>
    <scope>NUCLEOTIDE SEQUENCE</scope>
    <source>
        <strain evidence="2">AA-2017</strain>
        <tissue evidence="2">Whole larva</tissue>
    </source>
</reference>
<evidence type="ECO:0000313" key="2">
    <source>
        <dbReference type="EMBL" id="KAF7281155.1"/>
    </source>
</evidence>
<keyword evidence="1" id="KW-0175">Coiled coil</keyword>
<sequence length="183" mass="20626">MGGSPSKTRKLTVENDDPTSVIKVSDDVVDRIRGVAQAVRKQEVAVPQVTQITTPQPATSVLPVYLHEPSLTSIQIRQANVAELQKNDDYWNSRLKALEENHKRMNKVMEEEYNKALEEFKVGKPAQGLKEIPCLDMKKAVMECYRCNPDEPMRCSKIVQAFQECVDHKRSCLLASRVASQKG</sequence>
<dbReference type="PANTHER" id="PTHR21588">
    <property type="entry name" value="COILED-COIL-HELIX-COILED-COIL-HELIX DOMAIN CONTAINING 6"/>
    <property type="match status" value="1"/>
</dbReference>
<name>A0A834INN1_RHYFE</name>
<protein>
    <submittedName>
        <fullName evidence="2">Uncharacterized protein</fullName>
    </submittedName>
</protein>
<comment type="caution">
    <text evidence="2">The sequence shown here is derived from an EMBL/GenBank/DDBJ whole genome shotgun (WGS) entry which is preliminary data.</text>
</comment>
<keyword evidence="3" id="KW-1185">Reference proteome</keyword>
<evidence type="ECO:0000256" key="1">
    <source>
        <dbReference type="SAM" id="Coils"/>
    </source>
</evidence>
<evidence type="ECO:0000313" key="3">
    <source>
        <dbReference type="Proteomes" id="UP000625711"/>
    </source>
</evidence>
<dbReference type="OrthoDB" id="70030at2759"/>
<gene>
    <name evidence="2" type="ORF">GWI33_005067</name>
</gene>
<dbReference type="GO" id="GO:0061617">
    <property type="term" value="C:MICOS complex"/>
    <property type="evidence" value="ECO:0007669"/>
    <property type="project" value="TreeGrafter"/>
</dbReference>
<dbReference type="PANTHER" id="PTHR21588:SF18">
    <property type="entry name" value="MICOS COMPLEX SUBUNIT MIC19"/>
    <property type="match status" value="1"/>
</dbReference>
<dbReference type="InterPro" id="IPR052632">
    <property type="entry name" value="MICOS_subunit_Mic19"/>
</dbReference>
<organism evidence="2 3">
    <name type="scientific">Rhynchophorus ferrugineus</name>
    <name type="common">Red palm weevil</name>
    <name type="synonym">Curculio ferrugineus</name>
    <dbReference type="NCBI Taxonomy" id="354439"/>
    <lineage>
        <taxon>Eukaryota</taxon>
        <taxon>Metazoa</taxon>
        <taxon>Ecdysozoa</taxon>
        <taxon>Arthropoda</taxon>
        <taxon>Hexapoda</taxon>
        <taxon>Insecta</taxon>
        <taxon>Pterygota</taxon>
        <taxon>Neoptera</taxon>
        <taxon>Endopterygota</taxon>
        <taxon>Coleoptera</taxon>
        <taxon>Polyphaga</taxon>
        <taxon>Cucujiformia</taxon>
        <taxon>Curculionidae</taxon>
        <taxon>Dryophthorinae</taxon>
        <taxon>Rhynchophorus</taxon>
    </lineage>
</organism>